<reference evidence="4" key="1">
    <citation type="submission" date="2014-03" db="EMBL/GenBank/DDBJ databases">
        <title>The Genome Sequence of Puccinia striiformis f. sp. tritici PST-78.</title>
        <authorList>
            <consortium name="The Broad Institute Genome Sequencing Platform"/>
            <person name="Cuomo C."/>
            <person name="Hulbert S."/>
            <person name="Chen X."/>
            <person name="Walker B."/>
            <person name="Young S.K."/>
            <person name="Zeng Q."/>
            <person name="Gargeya S."/>
            <person name="Fitzgerald M."/>
            <person name="Haas B."/>
            <person name="Abouelleil A."/>
            <person name="Alvarado L."/>
            <person name="Arachchi H.M."/>
            <person name="Berlin A.M."/>
            <person name="Chapman S.B."/>
            <person name="Goldberg J."/>
            <person name="Griggs A."/>
            <person name="Gujja S."/>
            <person name="Hansen M."/>
            <person name="Howarth C."/>
            <person name="Imamovic A."/>
            <person name="Larimer J."/>
            <person name="McCowan C."/>
            <person name="Montmayeur A."/>
            <person name="Murphy C."/>
            <person name="Neiman D."/>
            <person name="Pearson M."/>
            <person name="Priest M."/>
            <person name="Roberts A."/>
            <person name="Saif S."/>
            <person name="Shea T."/>
            <person name="Sisk P."/>
            <person name="Sykes S."/>
            <person name="Wortman J."/>
            <person name="Nusbaum C."/>
            <person name="Birren B."/>
        </authorList>
    </citation>
    <scope>NUCLEOTIDE SEQUENCE [LARGE SCALE GENOMIC DNA]</scope>
    <source>
        <strain evidence="4">race PST-78</strain>
    </source>
</reference>
<evidence type="ECO:0000313" key="4">
    <source>
        <dbReference type="Proteomes" id="UP000054564"/>
    </source>
</evidence>
<evidence type="ECO:0000313" key="3">
    <source>
        <dbReference type="EMBL" id="KNE88500.1"/>
    </source>
</evidence>
<feature type="domain" description="Pre-C2HC" evidence="2">
    <location>
        <begin position="162"/>
        <end position="213"/>
    </location>
</feature>
<protein>
    <recommendedName>
        <fullName evidence="2">Pre-C2HC domain-containing protein</fullName>
    </recommendedName>
</protein>
<proteinExistence type="predicted"/>
<accession>A0A0L0UNG7</accession>
<feature type="compositionally biased region" description="Polar residues" evidence="1">
    <location>
        <begin position="49"/>
        <end position="65"/>
    </location>
</feature>
<feature type="region of interest" description="Disordered" evidence="1">
    <location>
        <begin position="1"/>
        <end position="77"/>
    </location>
</feature>
<feature type="compositionally biased region" description="Pro residues" evidence="1">
    <location>
        <begin position="1"/>
        <end position="10"/>
    </location>
</feature>
<dbReference type="AlphaFoldDB" id="A0A0L0UNG7"/>
<dbReference type="Proteomes" id="UP000054564">
    <property type="component" value="Unassembled WGS sequence"/>
</dbReference>
<gene>
    <name evidence="3" type="ORF">PSTG_18096</name>
</gene>
<feature type="non-terminal residue" evidence="3">
    <location>
        <position position="215"/>
    </location>
</feature>
<keyword evidence="4" id="KW-1185">Reference proteome</keyword>
<organism evidence="3 4">
    <name type="scientific">Puccinia striiformis f. sp. tritici PST-78</name>
    <dbReference type="NCBI Taxonomy" id="1165861"/>
    <lineage>
        <taxon>Eukaryota</taxon>
        <taxon>Fungi</taxon>
        <taxon>Dikarya</taxon>
        <taxon>Basidiomycota</taxon>
        <taxon>Pucciniomycotina</taxon>
        <taxon>Pucciniomycetes</taxon>
        <taxon>Pucciniales</taxon>
        <taxon>Pucciniaceae</taxon>
        <taxon>Puccinia</taxon>
    </lineage>
</organism>
<sequence length="215" mass="24898">MLSKPKPPQTVPDEFVTDEDELAQETDWNLKLKRPNKKRKADSSPDFYPNSSLKAVKITDQQSNGMQRSQPKPRPPPPIMISGVSEYHKLHSTIKAMAKTEFSIKLTNNGIYKINTKDANDYRMITQKLNQETMSWYTYEDKQTRPIRVMLKNLHSSCNTDSIVSDLKEQGFKIISAVNKLKWKTKEPLDMFLLSFEADEDIEKIYKIKKILNSI</sequence>
<evidence type="ECO:0000256" key="1">
    <source>
        <dbReference type="SAM" id="MobiDB-lite"/>
    </source>
</evidence>
<comment type="caution">
    <text evidence="3">The sequence shown here is derived from an EMBL/GenBank/DDBJ whole genome shotgun (WGS) entry which is preliminary data.</text>
</comment>
<name>A0A0L0UNG7_9BASI</name>
<evidence type="ECO:0000259" key="2">
    <source>
        <dbReference type="Pfam" id="PF07530"/>
    </source>
</evidence>
<feature type="compositionally biased region" description="Acidic residues" evidence="1">
    <location>
        <begin position="15"/>
        <end position="24"/>
    </location>
</feature>
<dbReference type="EMBL" id="AJIL01001710">
    <property type="protein sequence ID" value="KNE88500.1"/>
    <property type="molecule type" value="Genomic_DNA"/>
</dbReference>
<feature type="compositionally biased region" description="Basic residues" evidence="1">
    <location>
        <begin position="31"/>
        <end position="40"/>
    </location>
</feature>
<dbReference type="InterPro" id="IPR006579">
    <property type="entry name" value="Pre_C2HC_dom"/>
</dbReference>
<dbReference type="Pfam" id="PF07530">
    <property type="entry name" value="PRE_C2HC"/>
    <property type="match status" value="1"/>
</dbReference>